<dbReference type="Pfam" id="PF02265">
    <property type="entry name" value="S1-P1_nuclease"/>
    <property type="match status" value="1"/>
</dbReference>
<protein>
    <recommendedName>
        <fullName evidence="9">S1/P1 Nuclease</fullName>
    </recommendedName>
</protein>
<evidence type="ECO:0000313" key="7">
    <source>
        <dbReference type="EMBL" id="RUO33576.1"/>
    </source>
</evidence>
<sequence>MKVLVPQENQLMRKLVSIVLIGLLLVIPARVMSWGFQGHEYIGALAWEYLTPEAKEWVKERLDVVNEASLSEVTTWADRVRGSEEGQFLGPLHYANIPPTESQLDMQRDCPNRRCVVGAAMNDIDVMFDSKQSLQAQGEALRTFSHWITDMHQPLHLGYQQDRGGNDIRVTFFGAEMNLHRLWDSIMIRGMDLMPAPSEQAALHPLPEVGNTDWHHALIGWANESYELAREHAYADLDNNAELGEIYFNQARPIVEQQLIHSAQRMAMIINAAAAQ</sequence>
<dbReference type="CDD" id="cd11010">
    <property type="entry name" value="S1-P1_nuclease"/>
    <property type="match status" value="1"/>
</dbReference>
<dbReference type="SUPFAM" id="SSF48537">
    <property type="entry name" value="Phospholipase C/P1 nuclease"/>
    <property type="match status" value="1"/>
</dbReference>
<keyword evidence="6" id="KW-0325">Glycoprotein</keyword>
<dbReference type="PANTHER" id="PTHR33146">
    <property type="entry name" value="ENDONUCLEASE 4"/>
    <property type="match status" value="1"/>
</dbReference>
<dbReference type="GO" id="GO:0004519">
    <property type="term" value="F:endonuclease activity"/>
    <property type="evidence" value="ECO:0007669"/>
    <property type="project" value="UniProtKB-KW"/>
</dbReference>
<dbReference type="EMBL" id="PIPP01000008">
    <property type="protein sequence ID" value="RUO33576.1"/>
    <property type="molecule type" value="Genomic_DNA"/>
</dbReference>
<dbReference type="Gene3D" id="1.10.575.10">
    <property type="entry name" value="P1 Nuclease"/>
    <property type="match status" value="1"/>
</dbReference>
<evidence type="ECO:0008006" key="9">
    <source>
        <dbReference type="Google" id="ProtNLM"/>
    </source>
</evidence>
<keyword evidence="8" id="KW-1185">Reference proteome</keyword>
<reference evidence="8" key="1">
    <citation type="journal article" date="2018" name="Front. Microbiol.">
        <title>Genome-Based Analysis Reveals the Taxonomy and Diversity of the Family Idiomarinaceae.</title>
        <authorList>
            <person name="Liu Y."/>
            <person name="Lai Q."/>
            <person name="Shao Z."/>
        </authorList>
    </citation>
    <scope>NUCLEOTIDE SEQUENCE [LARGE SCALE GENOMIC DNA]</scope>
    <source>
        <strain evidence="8">AIS</strain>
    </source>
</reference>
<dbReference type="GO" id="GO:0003676">
    <property type="term" value="F:nucleic acid binding"/>
    <property type="evidence" value="ECO:0007669"/>
    <property type="project" value="InterPro"/>
</dbReference>
<dbReference type="PANTHER" id="PTHR33146:SF26">
    <property type="entry name" value="ENDONUCLEASE 4"/>
    <property type="match status" value="1"/>
</dbReference>
<evidence type="ECO:0000256" key="5">
    <source>
        <dbReference type="ARBA" id="ARBA00023157"/>
    </source>
</evidence>
<evidence type="ECO:0000313" key="8">
    <source>
        <dbReference type="Proteomes" id="UP000286934"/>
    </source>
</evidence>
<dbReference type="GO" id="GO:0016788">
    <property type="term" value="F:hydrolase activity, acting on ester bonds"/>
    <property type="evidence" value="ECO:0007669"/>
    <property type="project" value="InterPro"/>
</dbReference>
<keyword evidence="1" id="KW-0540">Nuclease</keyword>
<gene>
    <name evidence="7" type="ORF">CWE13_12495</name>
</gene>
<evidence type="ECO:0000256" key="1">
    <source>
        <dbReference type="ARBA" id="ARBA00022722"/>
    </source>
</evidence>
<comment type="caution">
    <text evidence="7">The sequence shown here is derived from an EMBL/GenBank/DDBJ whole genome shotgun (WGS) entry which is preliminary data.</text>
</comment>
<evidence type="ECO:0000256" key="2">
    <source>
        <dbReference type="ARBA" id="ARBA00022723"/>
    </source>
</evidence>
<evidence type="ECO:0000256" key="3">
    <source>
        <dbReference type="ARBA" id="ARBA00022759"/>
    </source>
</evidence>
<organism evidence="7 8">
    <name type="scientific">Aliidiomarina shirensis</name>
    <dbReference type="NCBI Taxonomy" id="1048642"/>
    <lineage>
        <taxon>Bacteria</taxon>
        <taxon>Pseudomonadati</taxon>
        <taxon>Pseudomonadota</taxon>
        <taxon>Gammaproteobacteria</taxon>
        <taxon>Alteromonadales</taxon>
        <taxon>Idiomarinaceae</taxon>
        <taxon>Aliidiomarina</taxon>
    </lineage>
</organism>
<evidence type="ECO:0000256" key="4">
    <source>
        <dbReference type="ARBA" id="ARBA00022801"/>
    </source>
</evidence>
<dbReference type="InterPro" id="IPR008947">
    <property type="entry name" value="PLipase_C/P1_nuclease_dom_sf"/>
</dbReference>
<dbReference type="GO" id="GO:0046872">
    <property type="term" value="F:metal ion binding"/>
    <property type="evidence" value="ECO:0007669"/>
    <property type="project" value="UniProtKB-KW"/>
</dbReference>
<keyword evidence="3" id="KW-0255">Endonuclease</keyword>
<keyword evidence="2" id="KW-0479">Metal-binding</keyword>
<evidence type="ECO:0000256" key="6">
    <source>
        <dbReference type="ARBA" id="ARBA00023180"/>
    </source>
</evidence>
<proteinExistence type="predicted"/>
<dbReference type="GO" id="GO:0006308">
    <property type="term" value="P:DNA catabolic process"/>
    <property type="evidence" value="ECO:0007669"/>
    <property type="project" value="InterPro"/>
</dbReference>
<dbReference type="InterPro" id="IPR003154">
    <property type="entry name" value="S1/P1nuclease"/>
</dbReference>
<keyword evidence="5" id="KW-1015">Disulfide bond</keyword>
<name>A0A432WID0_9GAMM</name>
<keyword evidence="4" id="KW-0378">Hydrolase</keyword>
<dbReference type="Proteomes" id="UP000286934">
    <property type="component" value="Unassembled WGS sequence"/>
</dbReference>
<dbReference type="AlphaFoldDB" id="A0A432WID0"/>
<accession>A0A432WID0</accession>